<evidence type="ECO:0000256" key="1">
    <source>
        <dbReference type="SAM" id="Phobius"/>
    </source>
</evidence>
<feature type="transmembrane region" description="Helical" evidence="1">
    <location>
        <begin position="6"/>
        <end position="27"/>
    </location>
</feature>
<sequence length="227" mass="26034">MTEMPKSILIALTFCVIGLVIILSLYFNKKNIVLRKLSKFKAKRISQFRTNELTKVSGKVLQVQEPFIAPFSKRKCVAYIFEVKQNVRSGKTSRWKTLVSKEDIQDFFIEQQGELVMVKPSLETDNYYSYMVEDRCVSSGTFKDPTPEFRKILDSFGIESENWLGFNKPLRYAERIIEIGETITVGGVAKWKTLKEPIKGYSYSKIAALESNANQKLVITDHPKAIK</sequence>
<keyword evidence="3" id="KW-1185">Reference proteome</keyword>
<dbReference type="RefSeq" id="WP_102755704.1">
    <property type="nucleotide sequence ID" value="NZ_CP025791.1"/>
</dbReference>
<dbReference type="Proteomes" id="UP000235826">
    <property type="component" value="Chromosome"/>
</dbReference>
<proteinExistence type="predicted"/>
<accession>A0A2K9PPT0</accession>
<keyword evidence="1" id="KW-0472">Membrane</keyword>
<dbReference type="KEGG" id="fek:C1H87_10200"/>
<evidence type="ECO:0008006" key="4">
    <source>
        <dbReference type="Google" id="ProtNLM"/>
    </source>
</evidence>
<keyword evidence="1" id="KW-0812">Transmembrane</keyword>
<dbReference type="AlphaFoldDB" id="A0A2K9PPT0"/>
<gene>
    <name evidence="2" type="ORF">C1H87_10200</name>
</gene>
<dbReference type="EMBL" id="CP025791">
    <property type="protein sequence ID" value="AUP79049.1"/>
    <property type="molecule type" value="Genomic_DNA"/>
</dbReference>
<dbReference type="OrthoDB" id="1116096at2"/>
<protein>
    <recommendedName>
        <fullName evidence="4">RING-type E3 ubiquitin transferase</fullName>
    </recommendedName>
</protein>
<keyword evidence="1" id="KW-1133">Transmembrane helix</keyword>
<organism evidence="2 3">
    <name type="scientific">Flavivirga eckloniae</name>
    <dbReference type="NCBI Taxonomy" id="1803846"/>
    <lineage>
        <taxon>Bacteria</taxon>
        <taxon>Pseudomonadati</taxon>
        <taxon>Bacteroidota</taxon>
        <taxon>Flavobacteriia</taxon>
        <taxon>Flavobacteriales</taxon>
        <taxon>Flavobacteriaceae</taxon>
        <taxon>Flavivirga</taxon>
    </lineage>
</organism>
<evidence type="ECO:0000313" key="2">
    <source>
        <dbReference type="EMBL" id="AUP79049.1"/>
    </source>
</evidence>
<name>A0A2K9PPT0_9FLAO</name>
<reference evidence="2 3" key="1">
    <citation type="submission" date="2018-01" db="EMBL/GenBank/DDBJ databases">
        <title>Complete genome sequence of Flavivirga eckloniae ECD14 isolated from seaweed Ecklonia cava.</title>
        <authorList>
            <person name="Lee J.H."/>
            <person name="Baik K.S."/>
            <person name="Seong C.N."/>
        </authorList>
    </citation>
    <scope>NUCLEOTIDE SEQUENCE [LARGE SCALE GENOMIC DNA]</scope>
    <source>
        <strain evidence="2 3">ECD14</strain>
    </source>
</reference>
<evidence type="ECO:0000313" key="3">
    <source>
        <dbReference type="Proteomes" id="UP000235826"/>
    </source>
</evidence>